<dbReference type="EMBL" id="CBTK010000214">
    <property type="protein sequence ID" value="CDH45836.1"/>
    <property type="molecule type" value="Genomic_DNA"/>
</dbReference>
<evidence type="ECO:0000313" key="1">
    <source>
        <dbReference type="EMBL" id="CDH45836.1"/>
    </source>
</evidence>
<accession>A0A7U7GCX1</accession>
<dbReference type="AlphaFoldDB" id="A0A7U7GCX1"/>
<organism evidence="1 2">
    <name type="scientific">Candidatus Contendobacter odensis Run_B_J11</name>
    <dbReference type="NCBI Taxonomy" id="1400861"/>
    <lineage>
        <taxon>Bacteria</taxon>
        <taxon>Pseudomonadati</taxon>
        <taxon>Pseudomonadota</taxon>
        <taxon>Gammaproteobacteria</taxon>
        <taxon>Candidatus Competibacteraceae</taxon>
        <taxon>Candidatus Contendibacter</taxon>
    </lineage>
</organism>
<sequence>MTPFHSQLGNMDPFRQYGLTAYLWESLRHIPLMENSQKSGVLCRFHWFRQIYWVLFLNPFKVN</sequence>
<keyword evidence="2" id="KW-1185">Reference proteome</keyword>
<dbReference type="Proteomes" id="UP000019184">
    <property type="component" value="Unassembled WGS sequence"/>
</dbReference>
<comment type="caution">
    <text evidence="1">The sequence shown here is derived from an EMBL/GenBank/DDBJ whole genome shotgun (WGS) entry which is preliminary data.</text>
</comment>
<name>A0A7U7GCX1_9GAMM</name>
<proteinExistence type="predicted"/>
<protein>
    <submittedName>
        <fullName evidence="1">Uncharacterized protein</fullName>
    </submittedName>
</protein>
<evidence type="ECO:0000313" key="2">
    <source>
        <dbReference type="Proteomes" id="UP000019184"/>
    </source>
</evidence>
<reference evidence="1 2" key="1">
    <citation type="journal article" date="2014" name="ISME J.">
        <title>Candidatus Competibacter-lineage genomes retrieved from metagenomes reveal functional metabolic diversity.</title>
        <authorList>
            <person name="McIlroy S.J."/>
            <person name="Albertsen M."/>
            <person name="Andresen E.K."/>
            <person name="Saunders A.M."/>
            <person name="Kristiansen R."/>
            <person name="Stokholm-Bjerregaard M."/>
            <person name="Nielsen K.L."/>
            <person name="Nielsen P.H."/>
        </authorList>
    </citation>
    <scope>NUCLEOTIDE SEQUENCE [LARGE SCALE GENOMIC DNA]</scope>
    <source>
        <strain evidence="1 2">Run_B_J11</strain>
    </source>
</reference>
<gene>
    <name evidence="1" type="ORF">BN874_2910002</name>
</gene>